<organism evidence="8 9">
    <name type="scientific">Cynoglossus semilaevis</name>
    <name type="common">Tongue sole</name>
    <dbReference type="NCBI Taxonomy" id="244447"/>
    <lineage>
        <taxon>Eukaryota</taxon>
        <taxon>Metazoa</taxon>
        <taxon>Chordata</taxon>
        <taxon>Craniata</taxon>
        <taxon>Vertebrata</taxon>
        <taxon>Euteleostomi</taxon>
        <taxon>Actinopterygii</taxon>
        <taxon>Neopterygii</taxon>
        <taxon>Teleostei</taxon>
        <taxon>Neoteleostei</taxon>
        <taxon>Acanthomorphata</taxon>
        <taxon>Carangaria</taxon>
        <taxon>Pleuronectiformes</taxon>
        <taxon>Pleuronectoidei</taxon>
        <taxon>Cynoglossidae</taxon>
        <taxon>Cynoglossinae</taxon>
        <taxon>Cynoglossus</taxon>
    </lineage>
</organism>
<dbReference type="PANTHER" id="PTHR12352">
    <property type="entry name" value="SECRETED MODULAR CALCIUM-BINDING PROTEIN"/>
    <property type="match status" value="1"/>
</dbReference>
<protein>
    <recommendedName>
        <fullName evidence="7">Thyroglobulin type-1 domain-containing protein</fullName>
    </recommendedName>
</protein>
<comment type="subcellular location">
    <subcellularLocation>
        <location evidence="1">Secreted</location>
    </subcellularLocation>
</comment>
<feature type="compositionally biased region" description="Basic and acidic residues" evidence="6">
    <location>
        <begin position="67"/>
        <end position="76"/>
    </location>
</feature>
<dbReference type="OMA" id="TRARMNT"/>
<dbReference type="GO" id="GO:0005615">
    <property type="term" value="C:extracellular space"/>
    <property type="evidence" value="ECO:0007669"/>
    <property type="project" value="TreeGrafter"/>
</dbReference>
<reference evidence="8 9" key="1">
    <citation type="journal article" date="2014" name="Nat. Genet.">
        <title>Whole-genome sequence of a flatfish provides insights into ZW sex chromosome evolution and adaptation to a benthic lifestyle.</title>
        <authorList>
            <person name="Chen S."/>
            <person name="Zhang G."/>
            <person name="Shao C."/>
            <person name="Huang Q."/>
            <person name="Liu G."/>
            <person name="Zhang P."/>
            <person name="Song W."/>
            <person name="An N."/>
            <person name="Chalopin D."/>
            <person name="Volff J.N."/>
            <person name="Hong Y."/>
            <person name="Li Q."/>
            <person name="Sha Z."/>
            <person name="Zhou H."/>
            <person name="Xie M."/>
            <person name="Yu Q."/>
            <person name="Liu Y."/>
            <person name="Xiang H."/>
            <person name="Wang N."/>
            <person name="Wu K."/>
            <person name="Yang C."/>
            <person name="Zhou Q."/>
            <person name="Liao X."/>
            <person name="Yang L."/>
            <person name="Hu Q."/>
            <person name="Zhang J."/>
            <person name="Meng L."/>
            <person name="Jin L."/>
            <person name="Tian Y."/>
            <person name="Lian J."/>
            <person name="Yang J."/>
            <person name="Miao G."/>
            <person name="Liu S."/>
            <person name="Liang Z."/>
            <person name="Yan F."/>
            <person name="Li Y."/>
            <person name="Sun B."/>
            <person name="Zhang H."/>
            <person name="Zhang J."/>
            <person name="Zhu Y."/>
            <person name="Du M."/>
            <person name="Zhao Y."/>
            <person name="Schartl M."/>
            <person name="Tang Q."/>
            <person name="Wang J."/>
        </authorList>
    </citation>
    <scope>NUCLEOTIDE SEQUENCE</scope>
</reference>
<dbReference type="AlphaFoldDB" id="A0A3P8W1R4"/>
<dbReference type="SUPFAM" id="SSF57610">
    <property type="entry name" value="Thyroglobulin type-1 domain"/>
    <property type="match status" value="1"/>
</dbReference>
<feature type="region of interest" description="Disordered" evidence="6">
    <location>
        <begin position="53"/>
        <end position="76"/>
    </location>
</feature>
<dbReference type="PANTHER" id="PTHR12352:SF3">
    <property type="entry name" value="NIDOGEN-2"/>
    <property type="match status" value="1"/>
</dbReference>
<dbReference type="InterPro" id="IPR051950">
    <property type="entry name" value="Dev_reg/Prot_inhib"/>
</dbReference>
<evidence type="ECO:0000256" key="2">
    <source>
        <dbReference type="ARBA" id="ARBA00022525"/>
    </source>
</evidence>
<evidence type="ECO:0000256" key="4">
    <source>
        <dbReference type="ARBA" id="ARBA00023157"/>
    </source>
</evidence>
<dbReference type="InterPro" id="IPR000716">
    <property type="entry name" value="Thyroglobulin_1"/>
</dbReference>
<dbReference type="GeneTree" id="ENSGT00990000203744"/>
<accession>A0A3P8W1R4</accession>
<keyword evidence="3" id="KW-0677">Repeat</keyword>
<evidence type="ECO:0000313" key="9">
    <source>
        <dbReference type="Proteomes" id="UP000265120"/>
    </source>
</evidence>
<evidence type="ECO:0000259" key="7">
    <source>
        <dbReference type="PROSITE" id="PS51162"/>
    </source>
</evidence>
<evidence type="ECO:0000256" key="5">
    <source>
        <dbReference type="PROSITE-ProRule" id="PRU00500"/>
    </source>
</evidence>
<dbReference type="CDD" id="cd00191">
    <property type="entry name" value="TY"/>
    <property type="match status" value="1"/>
</dbReference>
<keyword evidence="9" id="KW-1185">Reference proteome</keyword>
<evidence type="ECO:0000256" key="1">
    <source>
        <dbReference type="ARBA" id="ARBA00004613"/>
    </source>
</evidence>
<evidence type="ECO:0000256" key="6">
    <source>
        <dbReference type="SAM" id="MobiDB-lite"/>
    </source>
</evidence>
<keyword evidence="4 5" id="KW-1015">Disulfide bond</keyword>
<dbReference type="Pfam" id="PF00086">
    <property type="entry name" value="Thyroglobulin_1"/>
    <property type="match status" value="1"/>
</dbReference>
<dbReference type="PROSITE" id="PS51162">
    <property type="entry name" value="THYROGLOBULIN_1_2"/>
    <property type="match status" value="1"/>
</dbReference>
<dbReference type="Ensembl" id="ENSCSET00000021754.1">
    <property type="protein sequence ID" value="ENSCSEP00000021478.1"/>
    <property type="gene ID" value="ENSCSEG00000013709.1"/>
</dbReference>
<comment type="caution">
    <text evidence="5">Lacks conserved residue(s) required for the propagation of feature annotation.</text>
</comment>
<reference evidence="8" key="2">
    <citation type="submission" date="2025-08" db="UniProtKB">
        <authorList>
            <consortium name="Ensembl"/>
        </authorList>
    </citation>
    <scope>IDENTIFICATION</scope>
</reference>
<keyword evidence="2" id="KW-0964">Secreted</keyword>
<proteinExistence type="predicted"/>
<name>A0A3P8W1R4_CYNSE</name>
<dbReference type="STRING" id="244447.ENSCSEP00000021478"/>
<feature type="domain" description="Thyroglobulin type-1" evidence="7">
    <location>
        <begin position="2"/>
        <end position="68"/>
    </location>
</feature>
<dbReference type="Proteomes" id="UP000265120">
    <property type="component" value="Chromosome 14"/>
</dbReference>
<sequence>MTPNCEESKTSVTTGHPILGAYIPQCDAHGQYKTQQCHGSTGHCWCVDSTGQERAGTRTAPGTSSVDCDKPGEKVD</sequence>
<dbReference type="InterPro" id="IPR036857">
    <property type="entry name" value="Thyroglobulin_1_sf"/>
</dbReference>
<dbReference type="PROSITE" id="PS00484">
    <property type="entry name" value="THYROGLOBULIN_1_1"/>
    <property type="match status" value="1"/>
</dbReference>
<dbReference type="Gene3D" id="4.10.800.10">
    <property type="entry name" value="Thyroglobulin type-1"/>
    <property type="match status" value="1"/>
</dbReference>
<feature type="disulfide bond" evidence="5">
    <location>
        <begin position="37"/>
        <end position="44"/>
    </location>
</feature>
<evidence type="ECO:0000256" key="3">
    <source>
        <dbReference type="ARBA" id="ARBA00022737"/>
    </source>
</evidence>
<dbReference type="SMART" id="SM00211">
    <property type="entry name" value="TY"/>
    <property type="match status" value="1"/>
</dbReference>
<dbReference type="InParanoid" id="A0A3P8W1R4"/>
<reference evidence="8" key="3">
    <citation type="submission" date="2025-09" db="UniProtKB">
        <authorList>
            <consortium name="Ensembl"/>
        </authorList>
    </citation>
    <scope>IDENTIFICATION</scope>
</reference>
<evidence type="ECO:0000313" key="8">
    <source>
        <dbReference type="Ensembl" id="ENSCSEP00000021478.1"/>
    </source>
</evidence>